<evidence type="ECO:0000256" key="1">
    <source>
        <dbReference type="ARBA" id="ARBA00004514"/>
    </source>
</evidence>
<dbReference type="CDD" id="cd01671">
    <property type="entry name" value="CARD"/>
    <property type="match status" value="1"/>
</dbReference>
<dbReference type="InterPro" id="IPR051249">
    <property type="entry name" value="NLRP_Inflammasome"/>
</dbReference>
<feature type="compositionally biased region" description="Polar residues" evidence="6">
    <location>
        <begin position="95"/>
        <end position="113"/>
    </location>
</feature>
<dbReference type="Proteomes" id="UP001059041">
    <property type="component" value="Linkage Group LG6"/>
</dbReference>
<proteinExistence type="predicted"/>
<evidence type="ECO:0000256" key="2">
    <source>
        <dbReference type="ARBA" id="ARBA00022490"/>
    </source>
</evidence>
<dbReference type="Pfam" id="PF00619">
    <property type="entry name" value="CARD"/>
    <property type="match status" value="1"/>
</dbReference>
<evidence type="ECO:0000256" key="3">
    <source>
        <dbReference type="ARBA" id="ARBA00022588"/>
    </source>
</evidence>
<dbReference type="Gene3D" id="1.10.533.10">
    <property type="entry name" value="Death Domain, Fas"/>
    <property type="match status" value="2"/>
</dbReference>
<evidence type="ECO:0000313" key="9">
    <source>
        <dbReference type="Proteomes" id="UP001059041"/>
    </source>
</evidence>
<dbReference type="GO" id="GO:0006954">
    <property type="term" value="P:inflammatory response"/>
    <property type="evidence" value="ECO:0007669"/>
    <property type="project" value="UniProtKB-KW"/>
</dbReference>
<reference evidence="8" key="1">
    <citation type="submission" date="2021-02" db="EMBL/GenBank/DDBJ databases">
        <title>Comparative genomics reveals that relaxation of natural selection precedes convergent phenotypic evolution of cavefish.</title>
        <authorList>
            <person name="Peng Z."/>
        </authorList>
    </citation>
    <scope>NUCLEOTIDE SEQUENCE</scope>
    <source>
        <tissue evidence="8">Muscle</tissue>
    </source>
</reference>
<name>A0A9W7WUH5_TRIRA</name>
<comment type="subcellular location">
    <subcellularLocation>
        <location evidence="1">Cytoplasm</location>
        <location evidence="1">Cytosol</location>
    </subcellularLocation>
</comment>
<gene>
    <name evidence="8" type="ORF">IRJ41_013489</name>
</gene>
<accession>A0A9W7WUH5</accession>
<feature type="domain" description="CARD" evidence="7">
    <location>
        <begin position="1"/>
        <end position="77"/>
    </location>
</feature>
<feature type="region of interest" description="Disordered" evidence="6">
    <location>
        <begin position="95"/>
        <end position="123"/>
    </location>
</feature>
<sequence>MDKIVLKNKPKLIDWLSGDHIGILQHVQSREFITDAEYDMLKYISVPRKQVIELMDIILGKGEKVCREFLKMLKEDDVNEFSPQLRDWIKTVNNSDTTDNAAQTTPRAQVTSQKNKDCEGGASDNRPIDCEEFLKKKMSPLVQGVKHIDLIVDDLGLHPESVANIRAQATDQNKMRKLLDYINSKTIAERLVDALFRHESDLMNDLLR</sequence>
<keyword evidence="9" id="KW-1185">Reference proteome</keyword>
<dbReference type="OrthoDB" id="9931598at2759"/>
<dbReference type="GO" id="GO:0045087">
    <property type="term" value="P:innate immune response"/>
    <property type="evidence" value="ECO:0007669"/>
    <property type="project" value="UniProtKB-KW"/>
</dbReference>
<evidence type="ECO:0000259" key="7">
    <source>
        <dbReference type="PROSITE" id="PS50209"/>
    </source>
</evidence>
<evidence type="ECO:0000256" key="4">
    <source>
        <dbReference type="ARBA" id="ARBA00022859"/>
    </source>
</evidence>
<dbReference type="AlphaFoldDB" id="A0A9W7WUH5"/>
<dbReference type="GO" id="GO:0005829">
    <property type="term" value="C:cytosol"/>
    <property type="evidence" value="ECO:0007669"/>
    <property type="project" value="UniProtKB-SubCell"/>
</dbReference>
<dbReference type="SUPFAM" id="SSF47986">
    <property type="entry name" value="DEATH domain"/>
    <property type="match status" value="2"/>
</dbReference>
<dbReference type="GO" id="GO:0042981">
    <property type="term" value="P:regulation of apoptotic process"/>
    <property type="evidence" value="ECO:0007669"/>
    <property type="project" value="InterPro"/>
</dbReference>
<organism evidence="8 9">
    <name type="scientific">Triplophysa rosa</name>
    <name type="common">Cave loach</name>
    <dbReference type="NCBI Taxonomy" id="992332"/>
    <lineage>
        <taxon>Eukaryota</taxon>
        <taxon>Metazoa</taxon>
        <taxon>Chordata</taxon>
        <taxon>Craniata</taxon>
        <taxon>Vertebrata</taxon>
        <taxon>Euteleostomi</taxon>
        <taxon>Actinopterygii</taxon>
        <taxon>Neopterygii</taxon>
        <taxon>Teleostei</taxon>
        <taxon>Ostariophysi</taxon>
        <taxon>Cypriniformes</taxon>
        <taxon>Nemacheilidae</taxon>
        <taxon>Triplophysa</taxon>
    </lineage>
</organism>
<keyword evidence="2" id="KW-0963">Cytoplasm</keyword>
<keyword evidence="5" id="KW-0395">Inflammatory response</keyword>
<dbReference type="PROSITE" id="PS50209">
    <property type="entry name" value="CARD"/>
    <property type="match status" value="1"/>
</dbReference>
<evidence type="ECO:0000256" key="5">
    <source>
        <dbReference type="ARBA" id="ARBA00023198"/>
    </source>
</evidence>
<evidence type="ECO:0000256" key="6">
    <source>
        <dbReference type="SAM" id="MobiDB-lite"/>
    </source>
</evidence>
<evidence type="ECO:0000313" key="8">
    <source>
        <dbReference type="EMBL" id="KAI7808757.1"/>
    </source>
</evidence>
<comment type="caution">
    <text evidence="8">The sequence shown here is derived from an EMBL/GenBank/DDBJ whole genome shotgun (WGS) entry which is preliminary data.</text>
</comment>
<dbReference type="InterPro" id="IPR001315">
    <property type="entry name" value="CARD"/>
</dbReference>
<dbReference type="InterPro" id="IPR011029">
    <property type="entry name" value="DEATH-like_dom_sf"/>
</dbReference>
<keyword evidence="3" id="KW-0399">Innate immunity</keyword>
<dbReference type="EMBL" id="JAFHDT010000006">
    <property type="protein sequence ID" value="KAI7808757.1"/>
    <property type="molecule type" value="Genomic_DNA"/>
</dbReference>
<keyword evidence="4" id="KW-0391">Immunity</keyword>
<dbReference type="PANTHER" id="PTHR46985">
    <property type="entry name" value="NACHT, LRR AND PYD DOMAINS-CONTAINING PROTEIN 1"/>
    <property type="match status" value="1"/>
</dbReference>
<protein>
    <recommendedName>
        <fullName evidence="7">CARD domain-containing protein</fullName>
    </recommendedName>
</protein>
<dbReference type="PANTHER" id="PTHR46985:SF2">
    <property type="entry name" value="APOPTOSIS-ASSOCIATED SPECK-LIKE PROTEIN CONTAINING A CARD"/>
    <property type="match status" value="1"/>
</dbReference>